<dbReference type="STRING" id="913774.A0A0C3DCP2"/>
<protein>
    <recommendedName>
        <fullName evidence="4">Heme haloperoxidase family profile domain-containing protein</fullName>
    </recommendedName>
</protein>
<reference evidence="3" key="2">
    <citation type="submission" date="2015-01" db="EMBL/GenBank/DDBJ databases">
        <title>Evolutionary Origins and Diversification of the Mycorrhizal Mutualists.</title>
        <authorList>
            <consortium name="DOE Joint Genome Institute"/>
            <consortium name="Mycorrhizal Genomics Consortium"/>
            <person name="Kohler A."/>
            <person name="Kuo A."/>
            <person name="Nagy L.G."/>
            <person name="Floudas D."/>
            <person name="Copeland A."/>
            <person name="Barry K.W."/>
            <person name="Cichocki N."/>
            <person name="Veneault-Fourrey C."/>
            <person name="LaButti K."/>
            <person name="Lindquist E.A."/>
            <person name="Lipzen A."/>
            <person name="Lundell T."/>
            <person name="Morin E."/>
            <person name="Murat C."/>
            <person name="Riley R."/>
            <person name="Ohm R."/>
            <person name="Sun H."/>
            <person name="Tunlid A."/>
            <person name="Henrissat B."/>
            <person name="Grigoriev I.V."/>
            <person name="Hibbett D.S."/>
            <person name="Martin F."/>
        </authorList>
    </citation>
    <scope>NUCLEOTIDE SEQUENCE [LARGE SCALE GENOMIC DNA]</scope>
    <source>
        <strain evidence="3">Zn</strain>
    </source>
</reference>
<organism evidence="2 3">
    <name type="scientific">Oidiodendron maius (strain Zn)</name>
    <dbReference type="NCBI Taxonomy" id="913774"/>
    <lineage>
        <taxon>Eukaryota</taxon>
        <taxon>Fungi</taxon>
        <taxon>Dikarya</taxon>
        <taxon>Ascomycota</taxon>
        <taxon>Pezizomycotina</taxon>
        <taxon>Leotiomycetes</taxon>
        <taxon>Leotiomycetes incertae sedis</taxon>
        <taxon>Myxotrichaceae</taxon>
        <taxon>Oidiodendron</taxon>
    </lineage>
</organism>
<sequence>MLFRHLTVAVAISTAVAQRPSNISICDYYTTALLKNNTAANQKTLLTLVVNTAVIGNYTQPNVGISVAGILAPGMYNGTSVDLTPYFDGGFDSSNAGGSSGVSMNFLDGGGAAPLMKNMPSNDTTSNQYILITHLYEFFGVLLGCSMQGGADYSAYMGESSMYEVHKFMDLSAAEVGYFITQVANSAASFGVAKDDLTIVGNALNSLFGMRCSAATTVVPAQGPQLQAICIDPTCPLAANATCSAYGNAVEPSVAVSSLVPNMTATGVSSSGTSSVTGTSSPVPTTGGAGVYGLSMAAVAAGFAALLL</sequence>
<feature type="signal peptide" evidence="1">
    <location>
        <begin position="1"/>
        <end position="17"/>
    </location>
</feature>
<gene>
    <name evidence="2" type="ORF">OIDMADRAFT_181119</name>
</gene>
<keyword evidence="3" id="KW-1185">Reference proteome</keyword>
<evidence type="ECO:0000313" key="3">
    <source>
        <dbReference type="Proteomes" id="UP000054321"/>
    </source>
</evidence>
<dbReference type="AlphaFoldDB" id="A0A0C3DCP2"/>
<reference evidence="2 3" key="1">
    <citation type="submission" date="2014-04" db="EMBL/GenBank/DDBJ databases">
        <authorList>
            <consortium name="DOE Joint Genome Institute"/>
            <person name="Kuo A."/>
            <person name="Martino E."/>
            <person name="Perotto S."/>
            <person name="Kohler A."/>
            <person name="Nagy L.G."/>
            <person name="Floudas D."/>
            <person name="Copeland A."/>
            <person name="Barry K.W."/>
            <person name="Cichocki N."/>
            <person name="Veneault-Fourrey C."/>
            <person name="LaButti K."/>
            <person name="Lindquist E.A."/>
            <person name="Lipzen A."/>
            <person name="Lundell T."/>
            <person name="Morin E."/>
            <person name="Murat C."/>
            <person name="Sun H."/>
            <person name="Tunlid A."/>
            <person name="Henrissat B."/>
            <person name="Grigoriev I.V."/>
            <person name="Hibbett D.S."/>
            <person name="Martin F."/>
            <person name="Nordberg H.P."/>
            <person name="Cantor M.N."/>
            <person name="Hua S.X."/>
        </authorList>
    </citation>
    <scope>NUCLEOTIDE SEQUENCE [LARGE SCALE GENOMIC DNA]</scope>
    <source>
        <strain evidence="2 3">Zn</strain>
    </source>
</reference>
<evidence type="ECO:0000256" key="1">
    <source>
        <dbReference type="SAM" id="SignalP"/>
    </source>
</evidence>
<feature type="chain" id="PRO_5002163175" description="Heme haloperoxidase family profile domain-containing protein" evidence="1">
    <location>
        <begin position="18"/>
        <end position="308"/>
    </location>
</feature>
<proteinExistence type="predicted"/>
<keyword evidence="1" id="KW-0732">Signal</keyword>
<evidence type="ECO:0000313" key="2">
    <source>
        <dbReference type="EMBL" id="KIM99707.1"/>
    </source>
</evidence>
<dbReference type="InParanoid" id="A0A0C3DCP2"/>
<dbReference type="OrthoDB" id="2110578at2759"/>
<accession>A0A0C3DCP2</accession>
<dbReference type="EMBL" id="KN832878">
    <property type="protein sequence ID" value="KIM99707.1"/>
    <property type="molecule type" value="Genomic_DNA"/>
</dbReference>
<dbReference type="Proteomes" id="UP000054321">
    <property type="component" value="Unassembled WGS sequence"/>
</dbReference>
<evidence type="ECO:0008006" key="4">
    <source>
        <dbReference type="Google" id="ProtNLM"/>
    </source>
</evidence>
<dbReference type="HOGENOM" id="CLU_037449_1_0_1"/>
<name>A0A0C3DCP2_OIDMZ</name>